<reference evidence="2 3" key="1">
    <citation type="submission" date="2018-07" db="EMBL/GenBank/DDBJ databases">
        <title>A draft genome of a endophytic bacteria, a new species of Pedobacter.</title>
        <authorList>
            <person name="Zhang Z.D."/>
            <person name="Chen Z.J."/>
        </authorList>
    </citation>
    <scope>NUCLEOTIDE SEQUENCE [LARGE SCALE GENOMIC DNA]</scope>
    <source>
        <strain evidence="2 3">RS10</strain>
    </source>
</reference>
<keyword evidence="3" id="KW-1185">Reference proteome</keyword>
<accession>A0A366LCE5</accession>
<feature type="transmembrane region" description="Helical" evidence="1">
    <location>
        <begin position="36"/>
        <end position="57"/>
    </location>
</feature>
<evidence type="ECO:0000313" key="2">
    <source>
        <dbReference type="EMBL" id="RBQ11551.1"/>
    </source>
</evidence>
<keyword evidence="1" id="KW-1133">Transmembrane helix</keyword>
<dbReference type="Proteomes" id="UP000252081">
    <property type="component" value="Unassembled WGS sequence"/>
</dbReference>
<sequence length="72" mass="8088">MTGACAFLVLDGDLGCGFIIADQALKLVFFRVLKPWMIRGYIFFIGGISLGGARPFWFKVQGFSDALYPYWN</sequence>
<proteinExistence type="predicted"/>
<keyword evidence="1" id="KW-0812">Transmembrane</keyword>
<dbReference type="EMBL" id="QNQU01000002">
    <property type="protein sequence ID" value="RBQ11551.1"/>
    <property type="molecule type" value="Genomic_DNA"/>
</dbReference>
<protein>
    <submittedName>
        <fullName evidence="2">Uncharacterized protein</fullName>
    </submittedName>
</protein>
<organism evidence="2 3">
    <name type="scientific">Pedobacter miscanthi</name>
    <dbReference type="NCBI Taxonomy" id="2259170"/>
    <lineage>
        <taxon>Bacteria</taxon>
        <taxon>Pseudomonadati</taxon>
        <taxon>Bacteroidota</taxon>
        <taxon>Sphingobacteriia</taxon>
        <taxon>Sphingobacteriales</taxon>
        <taxon>Sphingobacteriaceae</taxon>
        <taxon>Pedobacter</taxon>
    </lineage>
</organism>
<name>A0A366LCE5_9SPHI</name>
<evidence type="ECO:0000313" key="3">
    <source>
        <dbReference type="Proteomes" id="UP000252081"/>
    </source>
</evidence>
<gene>
    <name evidence="2" type="ORF">DRW42_03560</name>
</gene>
<keyword evidence="1" id="KW-0472">Membrane</keyword>
<evidence type="ECO:0000256" key="1">
    <source>
        <dbReference type="SAM" id="Phobius"/>
    </source>
</evidence>
<comment type="caution">
    <text evidence="2">The sequence shown here is derived from an EMBL/GenBank/DDBJ whole genome shotgun (WGS) entry which is preliminary data.</text>
</comment>
<dbReference type="AlphaFoldDB" id="A0A366LCE5"/>